<comment type="caution">
    <text evidence="2">The sequence shown here is derived from an EMBL/GenBank/DDBJ whole genome shotgun (WGS) entry which is preliminary data.</text>
</comment>
<dbReference type="Proteomes" id="UP000236569">
    <property type="component" value="Unassembled WGS sequence"/>
</dbReference>
<keyword evidence="3" id="KW-1185">Reference proteome</keyword>
<feature type="non-terminal residue" evidence="2">
    <location>
        <position position="101"/>
    </location>
</feature>
<accession>A0A2I9DN83</accession>
<feature type="transmembrane region" description="Helical" evidence="1">
    <location>
        <begin position="61"/>
        <end position="80"/>
    </location>
</feature>
<sequence>MWGVSPSRWWKRLGGLVRGPGVPDEDGWRRSLLVALPFAILAFVLGAVLEPLGRPPYLLDSVAYPLLALGLGALELILFLRPDSTPRVVLGIILTCSVYFL</sequence>
<dbReference type="AlphaFoldDB" id="A0A2I9DN83"/>
<dbReference type="EMBL" id="BFAG01000022">
    <property type="protein sequence ID" value="GBF08058.1"/>
    <property type="molecule type" value="Genomic_DNA"/>
</dbReference>
<feature type="transmembrane region" description="Helical" evidence="1">
    <location>
        <begin position="32"/>
        <end position="49"/>
    </location>
</feature>
<gene>
    <name evidence="2" type="ORF">DAERI_220001</name>
</gene>
<reference evidence="3" key="1">
    <citation type="submission" date="2018-01" db="EMBL/GenBank/DDBJ databases">
        <title>Draft Genome Sequence of the Radioresistant Bacterium Deinococcus aerius TR0125, Isolated from the Higher Atmosphere above Japan.</title>
        <authorList>
            <person name="Satoh K."/>
            <person name="Arai H."/>
            <person name="Sanzen T."/>
            <person name="Kawaguchi Y."/>
            <person name="Hayashi H."/>
            <person name="Yokobori S."/>
            <person name="Yamagishi A."/>
            <person name="Oono Y."/>
            <person name="Narumi I."/>
        </authorList>
    </citation>
    <scope>NUCLEOTIDE SEQUENCE [LARGE SCALE GENOMIC DNA]</scope>
    <source>
        <strain evidence="3">TR0125</strain>
    </source>
</reference>
<proteinExistence type="predicted"/>
<keyword evidence="1" id="KW-1133">Transmembrane helix</keyword>
<name>A0A2I9DN83_9DEIO</name>
<evidence type="ECO:0000256" key="1">
    <source>
        <dbReference type="SAM" id="Phobius"/>
    </source>
</evidence>
<keyword evidence="1" id="KW-0812">Transmembrane</keyword>
<organism evidence="2 3">
    <name type="scientific">Deinococcus aerius</name>
    <dbReference type="NCBI Taxonomy" id="200253"/>
    <lineage>
        <taxon>Bacteria</taxon>
        <taxon>Thermotogati</taxon>
        <taxon>Deinococcota</taxon>
        <taxon>Deinococci</taxon>
        <taxon>Deinococcales</taxon>
        <taxon>Deinococcaceae</taxon>
        <taxon>Deinococcus</taxon>
    </lineage>
</organism>
<evidence type="ECO:0000313" key="2">
    <source>
        <dbReference type="EMBL" id="GBF08058.1"/>
    </source>
</evidence>
<evidence type="ECO:0000313" key="3">
    <source>
        <dbReference type="Proteomes" id="UP000236569"/>
    </source>
</evidence>
<keyword evidence="1" id="KW-0472">Membrane</keyword>
<protein>
    <submittedName>
        <fullName evidence="2">GGDEF-domain containing protein</fullName>
    </submittedName>
</protein>